<proteinExistence type="predicted"/>
<dbReference type="EMBL" id="JBFMVT010000002">
    <property type="protein sequence ID" value="MEW7314177.1"/>
    <property type="molecule type" value="Genomic_DNA"/>
</dbReference>
<keyword evidence="1" id="KW-0472">Membrane</keyword>
<dbReference type="Proteomes" id="UP001555342">
    <property type="component" value="Unassembled WGS sequence"/>
</dbReference>
<feature type="transmembrane region" description="Helical" evidence="1">
    <location>
        <begin position="124"/>
        <end position="142"/>
    </location>
</feature>
<gene>
    <name evidence="2" type="ORF">AB1E22_16015</name>
</gene>
<keyword evidence="1" id="KW-1133">Transmembrane helix</keyword>
<keyword evidence="3" id="KW-1185">Reference proteome</keyword>
<evidence type="ECO:0000256" key="1">
    <source>
        <dbReference type="SAM" id="Phobius"/>
    </source>
</evidence>
<dbReference type="SUPFAM" id="SSF103473">
    <property type="entry name" value="MFS general substrate transporter"/>
    <property type="match status" value="1"/>
</dbReference>
<feature type="transmembrane region" description="Helical" evidence="1">
    <location>
        <begin position="99"/>
        <end position="118"/>
    </location>
</feature>
<reference evidence="2 3" key="1">
    <citation type="submission" date="2024-07" db="EMBL/GenBank/DDBJ databases">
        <authorList>
            <person name="Wang L."/>
        </authorList>
    </citation>
    <scope>NUCLEOTIDE SEQUENCE [LARGE SCALE GENOMIC DNA]</scope>
    <source>
        <strain evidence="2 3">WL359</strain>
    </source>
</reference>
<dbReference type="InterPro" id="IPR036259">
    <property type="entry name" value="MFS_trans_sf"/>
</dbReference>
<dbReference type="RefSeq" id="WP_367596224.1">
    <property type="nucleotide sequence ID" value="NZ_JBFMVT010000002.1"/>
</dbReference>
<feature type="transmembrane region" description="Helical" evidence="1">
    <location>
        <begin position="57"/>
        <end position="78"/>
    </location>
</feature>
<organism evidence="2 3">
    <name type="scientific">Buttiauxella gaviniae</name>
    <dbReference type="NCBI Taxonomy" id="82990"/>
    <lineage>
        <taxon>Bacteria</taxon>
        <taxon>Pseudomonadati</taxon>
        <taxon>Pseudomonadota</taxon>
        <taxon>Gammaproteobacteria</taxon>
        <taxon>Enterobacterales</taxon>
        <taxon>Enterobacteriaceae</taxon>
        <taxon>Buttiauxella</taxon>
    </lineage>
</organism>
<comment type="caution">
    <text evidence="2">The sequence shown here is derived from an EMBL/GenBank/DDBJ whole genome shotgun (WGS) entry which is preliminary data.</text>
</comment>
<evidence type="ECO:0000313" key="3">
    <source>
        <dbReference type="Proteomes" id="UP001555342"/>
    </source>
</evidence>
<name>A0ABV3NXA2_9ENTR</name>
<sequence>MALALLFARSFGQLVGPLILNPAKFEKNSNNNALMIGCLFAFITGYGLVPFSPSKYLALSLVFTAHLFSNIVFARALYTLLQSFDEVHVSAAIAKSYRLQMVITAVVSIGAGFCTPYLGVVSSLYWFSGTGFLAIVLLSLGGRRLKPKSATQP</sequence>
<keyword evidence="1" id="KW-0812">Transmembrane</keyword>
<evidence type="ECO:0000313" key="2">
    <source>
        <dbReference type="EMBL" id="MEW7314177.1"/>
    </source>
</evidence>
<accession>A0ABV3NXA2</accession>
<feature type="transmembrane region" description="Helical" evidence="1">
    <location>
        <begin position="33"/>
        <end position="51"/>
    </location>
</feature>
<protein>
    <submittedName>
        <fullName evidence="2">Uncharacterized protein</fullName>
    </submittedName>
</protein>